<evidence type="ECO:0000256" key="8">
    <source>
        <dbReference type="HAMAP-Rule" id="MF_00972"/>
    </source>
</evidence>
<dbReference type="InterPro" id="IPR016193">
    <property type="entry name" value="Cytidine_deaminase-like"/>
</dbReference>
<keyword evidence="4 8" id="KW-0479">Metal-binding</keyword>
<dbReference type="PROSITE" id="PS51747">
    <property type="entry name" value="CYT_DCMP_DEAMINASES_2"/>
    <property type="match status" value="1"/>
</dbReference>
<accession>A0A926EL20</accession>
<dbReference type="PANTHER" id="PTHR11079">
    <property type="entry name" value="CYTOSINE DEAMINASE FAMILY MEMBER"/>
    <property type="match status" value="1"/>
</dbReference>
<comment type="similarity">
    <text evidence="1">Belongs to the cytidine and deoxycytidylate deaminase family. ADAT2 subfamily.</text>
</comment>
<evidence type="ECO:0000256" key="4">
    <source>
        <dbReference type="ARBA" id="ARBA00022723"/>
    </source>
</evidence>
<evidence type="ECO:0000256" key="1">
    <source>
        <dbReference type="ARBA" id="ARBA00010669"/>
    </source>
</evidence>
<dbReference type="AlphaFoldDB" id="A0A926EL20"/>
<dbReference type="EMBL" id="JACRTD010000004">
    <property type="protein sequence ID" value="MBC8585348.1"/>
    <property type="molecule type" value="Genomic_DNA"/>
</dbReference>
<dbReference type="GO" id="GO:0052717">
    <property type="term" value="F:tRNA-specific adenosine-34 deaminase activity"/>
    <property type="evidence" value="ECO:0007669"/>
    <property type="project" value="UniProtKB-UniRule"/>
</dbReference>
<evidence type="ECO:0000259" key="9">
    <source>
        <dbReference type="PROSITE" id="PS51747"/>
    </source>
</evidence>
<gene>
    <name evidence="8" type="primary">tadA</name>
    <name evidence="10" type="ORF">H8705_07105</name>
</gene>
<dbReference type="GO" id="GO:0002100">
    <property type="term" value="P:tRNA wobble adenosine to inosine editing"/>
    <property type="evidence" value="ECO:0007669"/>
    <property type="project" value="UniProtKB-UniRule"/>
</dbReference>
<keyword evidence="5 8" id="KW-0378">Hydrolase</keyword>
<comment type="subunit">
    <text evidence="2 8">Homodimer.</text>
</comment>
<dbReference type="EC" id="3.5.4.33" evidence="8"/>
<evidence type="ECO:0000256" key="7">
    <source>
        <dbReference type="ARBA" id="ARBA00048045"/>
    </source>
</evidence>
<dbReference type="Gene3D" id="3.40.140.10">
    <property type="entry name" value="Cytidine Deaminase, domain 2"/>
    <property type="match status" value="1"/>
</dbReference>
<comment type="catalytic activity">
    <reaction evidence="7 8">
        <text>adenosine(34) in tRNA + H2O + H(+) = inosine(34) in tRNA + NH4(+)</text>
        <dbReference type="Rhea" id="RHEA:43168"/>
        <dbReference type="Rhea" id="RHEA-COMP:10373"/>
        <dbReference type="Rhea" id="RHEA-COMP:10374"/>
        <dbReference type="ChEBI" id="CHEBI:15377"/>
        <dbReference type="ChEBI" id="CHEBI:15378"/>
        <dbReference type="ChEBI" id="CHEBI:28938"/>
        <dbReference type="ChEBI" id="CHEBI:74411"/>
        <dbReference type="ChEBI" id="CHEBI:82852"/>
        <dbReference type="EC" id="3.5.4.33"/>
    </reaction>
</comment>
<evidence type="ECO:0000313" key="10">
    <source>
        <dbReference type="EMBL" id="MBC8585348.1"/>
    </source>
</evidence>
<reference evidence="10" key="1">
    <citation type="submission" date="2020-08" db="EMBL/GenBank/DDBJ databases">
        <title>Genome public.</title>
        <authorList>
            <person name="Liu C."/>
            <person name="Sun Q."/>
        </authorList>
    </citation>
    <scope>NUCLEOTIDE SEQUENCE</scope>
    <source>
        <strain evidence="10">NSJ-64</strain>
    </source>
</reference>
<proteinExistence type="inferred from homology"/>
<feature type="active site" description="Proton donor" evidence="8">
    <location>
        <position position="56"/>
    </location>
</feature>
<dbReference type="FunFam" id="3.40.140.10:FF:000005">
    <property type="entry name" value="tRNA-specific adenosine deaminase"/>
    <property type="match status" value="1"/>
</dbReference>
<dbReference type="PANTHER" id="PTHR11079:SF202">
    <property type="entry name" value="TRNA-SPECIFIC ADENOSINE DEAMINASE"/>
    <property type="match status" value="1"/>
</dbReference>
<dbReference type="InterPro" id="IPR058535">
    <property type="entry name" value="MafB19-deam"/>
</dbReference>
<feature type="binding site" evidence="8">
    <location>
        <position position="54"/>
    </location>
    <ligand>
        <name>Zn(2+)</name>
        <dbReference type="ChEBI" id="CHEBI:29105"/>
        <note>catalytic</note>
    </ligand>
</feature>
<dbReference type="InterPro" id="IPR028883">
    <property type="entry name" value="tRNA_aden_deaminase"/>
</dbReference>
<dbReference type="Proteomes" id="UP000623678">
    <property type="component" value="Unassembled WGS sequence"/>
</dbReference>
<dbReference type="CDD" id="cd01285">
    <property type="entry name" value="nucleoside_deaminase"/>
    <property type="match status" value="1"/>
</dbReference>
<dbReference type="NCBIfam" id="NF008113">
    <property type="entry name" value="PRK10860.1"/>
    <property type="match status" value="1"/>
</dbReference>
<dbReference type="GO" id="GO:0008270">
    <property type="term" value="F:zinc ion binding"/>
    <property type="evidence" value="ECO:0007669"/>
    <property type="project" value="UniProtKB-UniRule"/>
</dbReference>
<evidence type="ECO:0000256" key="3">
    <source>
        <dbReference type="ARBA" id="ARBA00022694"/>
    </source>
</evidence>
<sequence length="154" mass="17009">MGFDDEYYMSLALLQAQKAADMGEVPVGAVAVWEGQVVGVGYNRRETGKHALAHAELEAIDAACRSLGGWRLHKCDLYVTLEPCPMCCGAIINARIRRVIYGARDPKAGCLGSVCDFCQLPFNHKPEIIAGVMETECSRILSEFFRDLRKNRGK</sequence>
<dbReference type="RefSeq" id="WP_262395130.1">
    <property type="nucleotide sequence ID" value="NZ_JACRTD010000004.1"/>
</dbReference>
<comment type="function">
    <text evidence="8">Catalyzes the deamination of adenosine to inosine at the wobble position 34 of tRNA(Arg2).</text>
</comment>
<keyword evidence="6 8" id="KW-0862">Zinc</keyword>
<dbReference type="InterPro" id="IPR002125">
    <property type="entry name" value="CMP_dCMP_dom"/>
</dbReference>
<feature type="domain" description="CMP/dCMP-type deaminase" evidence="9">
    <location>
        <begin position="3"/>
        <end position="148"/>
    </location>
</feature>
<protein>
    <recommendedName>
        <fullName evidence="8">tRNA-specific adenosine deaminase</fullName>
        <ecNumber evidence="8">3.5.4.33</ecNumber>
    </recommendedName>
</protein>
<keyword evidence="11" id="KW-1185">Reference proteome</keyword>
<dbReference type="HAMAP" id="MF_00972">
    <property type="entry name" value="tRNA_aden_deaminase"/>
    <property type="match status" value="1"/>
</dbReference>
<evidence type="ECO:0000256" key="5">
    <source>
        <dbReference type="ARBA" id="ARBA00022801"/>
    </source>
</evidence>
<evidence type="ECO:0000256" key="2">
    <source>
        <dbReference type="ARBA" id="ARBA00011738"/>
    </source>
</evidence>
<comment type="cofactor">
    <cofactor evidence="8">
        <name>Zn(2+)</name>
        <dbReference type="ChEBI" id="CHEBI:29105"/>
    </cofactor>
    <text evidence="8">Binds 1 zinc ion per subunit.</text>
</comment>
<evidence type="ECO:0000256" key="6">
    <source>
        <dbReference type="ARBA" id="ARBA00022833"/>
    </source>
</evidence>
<feature type="binding site" evidence="8">
    <location>
        <position position="84"/>
    </location>
    <ligand>
        <name>Zn(2+)</name>
        <dbReference type="ChEBI" id="CHEBI:29105"/>
        <note>catalytic</note>
    </ligand>
</feature>
<feature type="binding site" evidence="8">
    <location>
        <position position="87"/>
    </location>
    <ligand>
        <name>Zn(2+)</name>
        <dbReference type="ChEBI" id="CHEBI:29105"/>
        <note>catalytic</note>
    </ligand>
</feature>
<name>A0A926EL20_9FIRM</name>
<organism evidence="10 11">
    <name type="scientific">Youxingia wuxianensis</name>
    <dbReference type="NCBI Taxonomy" id="2763678"/>
    <lineage>
        <taxon>Bacteria</taxon>
        <taxon>Bacillati</taxon>
        <taxon>Bacillota</taxon>
        <taxon>Clostridia</taxon>
        <taxon>Eubacteriales</taxon>
        <taxon>Oscillospiraceae</taxon>
        <taxon>Youxingia</taxon>
    </lineage>
</organism>
<comment type="caution">
    <text evidence="10">The sequence shown here is derived from an EMBL/GenBank/DDBJ whole genome shotgun (WGS) entry which is preliminary data.</text>
</comment>
<dbReference type="InterPro" id="IPR016192">
    <property type="entry name" value="APOBEC/CMP_deaminase_Zn-bd"/>
</dbReference>
<dbReference type="SUPFAM" id="SSF53927">
    <property type="entry name" value="Cytidine deaminase-like"/>
    <property type="match status" value="1"/>
</dbReference>
<evidence type="ECO:0000313" key="11">
    <source>
        <dbReference type="Proteomes" id="UP000623678"/>
    </source>
</evidence>
<keyword evidence="3 8" id="KW-0819">tRNA processing</keyword>
<dbReference type="PROSITE" id="PS00903">
    <property type="entry name" value="CYT_DCMP_DEAMINASES_1"/>
    <property type="match status" value="1"/>
</dbReference>
<dbReference type="Pfam" id="PF14437">
    <property type="entry name" value="MafB19-deam"/>
    <property type="match status" value="1"/>
</dbReference>